<dbReference type="OrthoDB" id="9778589at2"/>
<feature type="transmembrane region" description="Helical" evidence="5">
    <location>
        <begin position="187"/>
        <end position="213"/>
    </location>
</feature>
<dbReference type="GO" id="GO:0016020">
    <property type="term" value="C:membrane"/>
    <property type="evidence" value="ECO:0007669"/>
    <property type="project" value="UniProtKB-SubCell"/>
</dbReference>
<comment type="subcellular location">
    <subcellularLocation>
        <location evidence="1">Membrane</location>
        <topology evidence="1">Multi-pass membrane protein</topology>
    </subcellularLocation>
</comment>
<feature type="transmembrane region" description="Helical" evidence="5">
    <location>
        <begin position="225"/>
        <end position="244"/>
    </location>
</feature>
<evidence type="ECO:0000256" key="1">
    <source>
        <dbReference type="ARBA" id="ARBA00004141"/>
    </source>
</evidence>
<sequence length="337" mass="38038">MTFSFQRFWTVFQARNREFYRDLGALGWVFLFPFLMLVGFNYIFEMDGNEIFKVAWVEPSQSAVSPLLKDIGVGNIEEGLAKLKYHKVDLLVQSSDSGYRVWLNDSSPQSKTAYAVLKGAISEPTVSIQEETIEGIEIRYADWLFPGLLSLNILWMALWGVGWVIVRHRKTGVLKRFKASPVTPFEYLLAQMVSRLLVLIFTGAVVFVGAYLIHPFPIEGSLFDLLVIYTGGCFCHAAIGLVVAARITSEELANGILNLITYPIMFVSEIWFSLEGSDQWVIDLAHLTPLWHMTDGMRRILFEGASLFDLGSSLTIFTAVSIIGLLVGSWLFRWNPQ</sequence>
<feature type="transmembrane region" description="Helical" evidence="5">
    <location>
        <begin position="256"/>
        <end position="274"/>
    </location>
</feature>
<keyword evidence="3 5" id="KW-1133">Transmembrane helix</keyword>
<dbReference type="PANTHER" id="PTHR43027:SF1">
    <property type="entry name" value="DOXORUBICIN RESISTANCE ABC TRANSPORTER PERMEASE PROTEIN DRRC-RELATED"/>
    <property type="match status" value="1"/>
</dbReference>
<keyword evidence="2 5" id="KW-0812">Transmembrane</keyword>
<reference evidence="8" key="1">
    <citation type="submission" date="2017-04" db="EMBL/GenBank/DDBJ databases">
        <authorList>
            <person name="Varghese N."/>
            <person name="Submissions S."/>
        </authorList>
    </citation>
    <scope>NUCLEOTIDE SEQUENCE [LARGE SCALE GENOMIC DNA]</scope>
    <source>
        <strain evidence="8">RKEM611</strain>
    </source>
</reference>
<dbReference type="EMBL" id="FWZT01000018">
    <property type="protein sequence ID" value="SMF56662.1"/>
    <property type="molecule type" value="Genomic_DNA"/>
</dbReference>
<evidence type="ECO:0000259" key="6">
    <source>
        <dbReference type="PROSITE" id="PS51012"/>
    </source>
</evidence>
<evidence type="ECO:0000256" key="2">
    <source>
        <dbReference type="ARBA" id="ARBA00022692"/>
    </source>
</evidence>
<evidence type="ECO:0000256" key="5">
    <source>
        <dbReference type="SAM" id="Phobius"/>
    </source>
</evidence>
<protein>
    <submittedName>
        <fullName evidence="7">ABC-2 type transporter</fullName>
    </submittedName>
</protein>
<dbReference type="AlphaFoldDB" id="A0A1Y6CK74"/>
<dbReference type="RefSeq" id="WP_132322386.1">
    <property type="nucleotide sequence ID" value="NZ_FWZT01000018.1"/>
</dbReference>
<dbReference type="InterPro" id="IPR047817">
    <property type="entry name" value="ABC2_TM_bact-type"/>
</dbReference>
<accession>A0A1Y6CK74</accession>
<keyword evidence="4 5" id="KW-0472">Membrane</keyword>
<gene>
    <name evidence="7" type="ORF">SAMN06296036_11849</name>
</gene>
<dbReference type="Proteomes" id="UP000192907">
    <property type="component" value="Unassembled WGS sequence"/>
</dbReference>
<dbReference type="PROSITE" id="PS51012">
    <property type="entry name" value="ABC_TM2"/>
    <property type="match status" value="1"/>
</dbReference>
<dbReference type="PANTHER" id="PTHR43027">
    <property type="entry name" value="DOXORUBICIN RESISTANCE ABC TRANSPORTER PERMEASE PROTEIN DRRC-RELATED"/>
    <property type="match status" value="1"/>
</dbReference>
<feature type="transmembrane region" description="Helical" evidence="5">
    <location>
        <begin position="310"/>
        <end position="332"/>
    </location>
</feature>
<evidence type="ECO:0000313" key="7">
    <source>
        <dbReference type="EMBL" id="SMF56662.1"/>
    </source>
</evidence>
<dbReference type="InterPro" id="IPR052902">
    <property type="entry name" value="ABC-2_transporter"/>
</dbReference>
<evidence type="ECO:0000256" key="4">
    <source>
        <dbReference type="ARBA" id="ARBA00023136"/>
    </source>
</evidence>
<feature type="domain" description="ABC transmembrane type-2" evidence="6">
    <location>
        <begin position="110"/>
        <end position="335"/>
    </location>
</feature>
<feature type="transmembrane region" description="Helical" evidence="5">
    <location>
        <begin position="143"/>
        <end position="166"/>
    </location>
</feature>
<name>A0A1Y6CK74_9BACT</name>
<dbReference type="STRING" id="1513793.SAMN06296036_11849"/>
<dbReference type="Pfam" id="PF12698">
    <property type="entry name" value="ABC2_membrane_3"/>
    <property type="match status" value="1"/>
</dbReference>
<feature type="transmembrane region" description="Helical" evidence="5">
    <location>
        <begin position="23"/>
        <end position="44"/>
    </location>
</feature>
<dbReference type="InterPro" id="IPR013525">
    <property type="entry name" value="ABC2_TM"/>
</dbReference>
<evidence type="ECO:0000313" key="8">
    <source>
        <dbReference type="Proteomes" id="UP000192907"/>
    </source>
</evidence>
<dbReference type="GO" id="GO:0140359">
    <property type="term" value="F:ABC-type transporter activity"/>
    <property type="evidence" value="ECO:0007669"/>
    <property type="project" value="InterPro"/>
</dbReference>
<keyword evidence="8" id="KW-1185">Reference proteome</keyword>
<organism evidence="7 8">
    <name type="scientific">Pseudobacteriovorax antillogorgiicola</name>
    <dbReference type="NCBI Taxonomy" id="1513793"/>
    <lineage>
        <taxon>Bacteria</taxon>
        <taxon>Pseudomonadati</taxon>
        <taxon>Bdellovibrionota</taxon>
        <taxon>Oligoflexia</taxon>
        <taxon>Oligoflexales</taxon>
        <taxon>Pseudobacteriovoracaceae</taxon>
        <taxon>Pseudobacteriovorax</taxon>
    </lineage>
</organism>
<proteinExistence type="predicted"/>
<evidence type="ECO:0000256" key="3">
    <source>
        <dbReference type="ARBA" id="ARBA00022989"/>
    </source>
</evidence>